<dbReference type="PROSITE" id="PS50887">
    <property type="entry name" value="GGDEF"/>
    <property type="match status" value="1"/>
</dbReference>
<dbReference type="InterPro" id="IPR013655">
    <property type="entry name" value="PAS_fold_3"/>
</dbReference>
<evidence type="ECO:0000259" key="1">
    <source>
        <dbReference type="PROSITE" id="PS50113"/>
    </source>
</evidence>
<dbReference type="SMART" id="SM00267">
    <property type="entry name" value="GGDEF"/>
    <property type="match status" value="1"/>
</dbReference>
<dbReference type="Gene3D" id="3.30.70.270">
    <property type="match status" value="1"/>
</dbReference>
<dbReference type="Gene3D" id="3.30.450.20">
    <property type="entry name" value="PAS domain"/>
    <property type="match status" value="1"/>
</dbReference>
<dbReference type="GeneID" id="41339460"/>
<comment type="caution">
    <text evidence="3">The sequence shown here is derived from an EMBL/GenBank/DDBJ whole genome shotgun (WGS) entry which is preliminary data.</text>
</comment>
<dbReference type="InterPro" id="IPR043128">
    <property type="entry name" value="Rev_trsase/Diguanyl_cyclase"/>
</dbReference>
<dbReference type="SUPFAM" id="SSF55785">
    <property type="entry name" value="PYP-like sensor domain (PAS domain)"/>
    <property type="match status" value="1"/>
</dbReference>
<dbReference type="CDD" id="cd01949">
    <property type="entry name" value="GGDEF"/>
    <property type="match status" value="1"/>
</dbReference>
<name>A0A553IGG7_ACHLA</name>
<sequence>MNNKLLTYTKQELIDYILTLEKALKQKEDQLSINIKWAGNLGQWKWLYAENKVFFNALKARTIGYEAEEIGQIGFEFFTSKLHPDDYDRVMDNMRQHLTGKTDAYEVEYRIMHREGYYLWYYDRGIVTKRDKDGKPLELEGIVFDITESKKLEEQLIKYAQSDPLTDALNRRMLFKELEHQIYMNTYKNIPFSLLMFDVDKFKQINDTYGHLVGDEVLIETIQLINKSKRESDITFRYGGDEFFLVLPNTRYKDALNLVSRIQDVFKKTPISSVGYVVLSMGVSQYKPGETIDQLINRVDQMMYQSKQK</sequence>
<organism evidence="3 4">
    <name type="scientific">Acholeplasma laidlawii</name>
    <dbReference type="NCBI Taxonomy" id="2148"/>
    <lineage>
        <taxon>Bacteria</taxon>
        <taxon>Bacillati</taxon>
        <taxon>Mycoplasmatota</taxon>
        <taxon>Mollicutes</taxon>
        <taxon>Acholeplasmatales</taxon>
        <taxon>Acholeplasmataceae</taxon>
        <taxon>Acholeplasma</taxon>
    </lineage>
</organism>
<dbReference type="Pfam" id="PF00990">
    <property type="entry name" value="GGDEF"/>
    <property type="match status" value="1"/>
</dbReference>
<dbReference type="CDD" id="cd00130">
    <property type="entry name" value="PAS"/>
    <property type="match status" value="1"/>
</dbReference>
<dbReference type="InterPro" id="IPR000014">
    <property type="entry name" value="PAS"/>
</dbReference>
<dbReference type="PANTHER" id="PTHR45138:SF9">
    <property type="entry name" value="DIGUANYLATE CYCLASE DGCM-RELATED"/>
    <property type="match status" value="1"/>
</dbReference>
<dbReference type="EMBL" id="VKID01000002">
    <property type="protein sequence ID" value="TRX99290.1"/>
    <property type="molecule type" value="Genomic_DNA"/>
</dbReference>
<evidence type="ECO:0000313" key="4">
    <source>
        <dbReference type="Proteomes" id="UP000315938"/>
    </source>
</evidence>
<dbReference type="FunFam" id="3.30.70.270:FF:000001">
    <property type="entry name" value="Diguanylate cyclase domain protein"/>
    <property type="match status" value="1"/>
</dbReference>
<dbReference type="Pfam" id="PF08447">
    <property type="entry name" value="PAS_3"/>
    <property type="match status" value="1"/>
</dbReference>
<reference evidence="3 4" key="1">
    <citation type="submission" date="2019-07" db="EMBL/GenBank/DDBJ databases">
        <title>Genome sequence of Acholeplasma laidlawii strain with increased resistance to erythromycin.</title>
        <authorList>
            <person name="Medvedeva E.S."/>
            <person name="Baranova N.B."/>
            <person name="Siniagina M.N."/>
            <person name="Mouzykantov A."/>
            <person name="Chernova O.A."/>
            <person name="Chernov V.M."/>
        </authorList>
    </citation>
    <scope>NUCLEOTIDE SEQUENCE [LARGE SCALE GENOMIC DNA]</scope>
    <source>
        <strain evidence="3 4">PG8REry</strain>
    </source>
</reference>
<dbReference type="InterPro" id="IPR050469">
    <property type="entry name" value="Diguanylate_Cyclase"/>
</dbReference>
<dbReference type="SUPFAM" id="SSF55073">
    <property type="entry name" value="Nucleotide cyclase"/>
    <property type="match status" value="1"/>
</dbReference>
<dbReference type="AlphaFoldDB" id="A0A553IGG7"/>
<dbReference type="NCBIfam" id="TIGR00254">
    <property type="entry name" value="GGDEF"/>
    <property type="match status" value="1"/>
</dbReference>
<dbReference type="OMA" id="GAHRNIH"/>
<evidence type="ECO:0000259" key="2">
    <source>
        <dbReference type="PROSITE" id="PS50887"/>
    </source>
</evidence>
<dbReference type="Proteomes" id="UP000315938">
    <property type="component" value="Unassembled WGS sequence"/>
</dbReference>
<dbReference type="PANTHER" id="PTHR45138">
    <property type="entry name" value="REGULATORY COMPONENTS OF SENSORY TRANSDUCTION SYSTEM"/>
    <property type="match status" value="1"/>
</dbReference>
<dbReference type="InterPro" id="IPR035965">
    <property type="entry name" value="PAS-like_dom_sf"/>
</dbReference>
<dbReference type="InterPro" id="IPR029787">
    <property type="entry name" value="Nucleotide_cyclase"/>
</dbReference>
<feature type="domain" description="PAC" evidence="1">
    <location>
        <begin position="105"/>
        <end position="158"/>
    </location>
</feature>
<dbReference type="RefSeq" id="WP_012243254.1">
    <property type="nucleotide sequence ID" value="NZ_JACAOE010000002.1"/>
</dbReference>
<dbReference type="GO" id="GO:0052621">
    <property type="term" value="F:diguanylate cyclase activity"/>
    <property type="evidence" value="ECO:0007669"/>
    <property type="project" value="TreeGrafter"/>
</dbReference>
<dbReference type="PROSITE" id="PS50113">
    <property type="entry name" value="PAC"/>
    <property type="match status" value="1"/>
</dbReference>
<accession>A0A553IGG7</accession>
<dbReference type="NCBIfam" id="TIGR00229">
    <property type="entry name" value="sensory_box"/>
    <property type="match status" value="1"/>
</dbReference>
<gene>
    <name evidence="3" type="ORF">FNV44_06190</name>
</gene>
<protein>
    <submittedName>
        <fullName evidence="3">Sensor domain-containing diguanylate cyclase</fullName>
    </submittedName>
</protein>
<evidence type="ECO:0000313" key="3">
    <source>
        <dbReference type="EMBL" id="TRX99290.1"/>
    </source>
</evidence>
<dbReference type="InterPro" id="IPR000160">
    <property type="entry name" value="GGDEF_dom"/>
</dbReference>
<proteinExistence type="predicted"/>
<feature type="domain" description="GGDEF" evidence="2">
    <location>
        <begin position="190"/>
        <end position="309"/>
    </location>
</feature>
<dbReference type="InterPro" id="IPR000700">
    <property type="entry name" value="PAS-assoc_C"/>
</dbReference>